<dbReference type="PANTHER" id="PTHR47186">
    <property type="entry name" value="LEUCINE-RICH REPEAT-CONTAINING PROTEIN 57"/>
    <property type="match status" value="1"/>
</dbReference>
<keyword evidence="1" id="KW-0677">Repeat</keyword>
<dbReference type="Pfam" id="PF23598">
    <property type="entry name" value="LRR_14"/>
    <property type="match status" value="1"/>
</dbReference>
<dbReference type="AlphaFoldDB" id="A0A067DIP3"/>
<dbReference type="InterPro" id="IPR032675">
    <property type="entry name" value="LRR_dom_sf"/>
</dbReference>
<dbReference type="Pfam" id="PF23559">
    <property type="entry name" value="WHD_DRP"/>
    <property type="match status" value="1"/>
</dbReference>
<feature type="domain" description="Disease resistance R13L4/SHOC-2-like LRR" evidence="3">
    <location>
        <begin position="149"/>
        <end position="273"/>
    </location>
</feature>
<gene>
    <name evidence="4" type="ORF">CISIN_1g043587mg</name>
</gene>
<feature type="non-terminal residue" evidence="4">
    <location>
        <position position="285"/>
    </location>
</feature>
<evidence type="ECO:0000313" key="4">
    <source>
        <dbReference type="EMBL" id="KDO38491.1"/>
    </source>
</evidence>
<dbReference type="SUPFAM" id="SSF52058">
    <property type="entry name" value="L domain-like"/>
    <property type="match status" value="1"/>
</dbReference>
<dbReference type="EMBL" id="KK787961">
    <property type="protein sequence ID" value="KDO38491.1"/>
    <property type="molecule type" value="Genomic_DNA"/>
</dbReference>
<dbReference type="Gene3D" id="3.80.10.10">
    <property type="entry name" value="Ribonuclease Inhibitor"/>
    <property type="match status" value="1"/>
</dbReference>
<keyword evidence="5" id="KW-1185">Reference proteome</keyword>
<evidence type="ECO:0000313" key="5">
    <source>
        <dbReference type="Proteomes" id="UP000027120"/>
    </source>
</evidence>
<dbReference type="InterPro" id="IPR055414">
    <property type="entry name" value="LRR_R13L4/SHOC2-like"/>
</dbReference>
<proteinExistence type="predicted"/>
<dbReference type="PANTHER" id="PTHR47186:SF30">
    <property type="entry name" value="EF-HAND DOMAIN-CONTAINING PROTEIN"/>
    <property type="match status" value="1"/>
</dbReference>
<dbReference type="Proteomes" id="UP000027120">
    <property type="component" value="Unassembled WGS sequence"/>
</dbReference>
<reference evidence="4 5" key="1">
    <citation type="submission" date="2014-04" db="EMBL/GenBank/DDBJ databases">
        <authorList>
            <consortium name="International Citrus Genome Consortium"/>
            <person name="Gmitter F."/>
            <person name="Chen C."/>
            <person name="Farmerie W."/>
            <person name="Harkins T."/>
            <person name="Desany B."/>
            <person name="Mohiuddin M."/>
            <person name="Kodira C."/>
            <person name="Borodovsky M."/>
            <person name="Lomsadze A."/>
            <person name="Burns P."/>
            <person name="Jenkins J."/>
            <person name="Prochnik S."/>
            <person name="Shu S."/>
            <person name="Chapman J."/>
            <person name="Pitluck S."/>
            <person name="Schmutz J."/>
            <person name="Rokhsar D."/>
        </authorList>
    </citation>
    <scope>NUCLEOTIDE SEQUENCE</scope>
</reference>
<evidence type="ECO:0008006" key="6">
    <source>
        <dbReference type="Google" id="ProtNLM"/>
    </source>
</evidence>
<dbReference type="InterPro" id="IPR058922">
    <property type="entry name" value="WHD_DRP"/>
</dbReference>
<protein>
    <recommendedName>
        <fullName evidence="6">NB-ARC domain-containing protein</fullName>
    </recommendedName>
</protein>
<name>A0A067DIP3_CITSI</name>
<feature type="domain" description="Disease resistance protein winged helix" evidence="2">
    <location>
        <begin position="19"/>
        <end position="69"/>
    </location>
</feature>
<sequence length="285" mass="32763">MSSLLLSYNDLPSKLKRCYLSAEEDEEMETIGEEYFGILAPRSFFQEFEKSYDNRIIKCKMHDMVHDFAQFVSENECLSLEINGSEELDVTNSLDEKVRHLMLIIGEGAIFPVSTRRIKRMRSLLIDGGRSDHSSLNGEILEELFRELTSLRALDFCESYHSRSSLTPEIPRNIEKLVHLRYLSLSFQHIEKLPETLCELYNLETLDISGCFDLEELPKGIGKLVNMKHLLNSRTSSVRYMPVGIGRLTGLRTLGEFTKACRLESLKNLEHLQICGIRRLGYVSD</sequence>
<evidence type="ECO:0000259" key="3">
    <source>
        <dbReference type="Pfam" id="PF23598"/>
    </source>
</evidence>
<dbReference type="SMR" id="A0A067DIP3"/>
<organism evidence="4 5">
    <name type="scientific">Citrus sinensis</name>
    <name type="common">Sweet orange</name>
    <name type="synonym">Citrus aurantium var. sinensis</name>
    <dbReference type="NCBI Taxonomy" id="2711"/>
    <lineage>
        <taxon>Eukaryota</taxon>
        <taxon>Viridiplantae</taxon>
        <taxon>Streptophyta</taxon>
        <taxon>Embryophyta</taxon>
        <taxon>Tracheophyta</taxon>
        <taxon>Spermatophyta</taxon>
        <taxon>Magnoliopsida</taxon>
        <taxon>eudicotyledons</taxon>
        <taxon>Gunneridae</taxon>
        <taxon>Pentapetalae</taxon>
        <taxon>rosids</taxon>
        <taxon>malvids</taxon>
        <taxon>Sapindales</taxon>
        <taxon>Rutaceae</taxon>
        <taxon>Aurantioideae</taxon>
        <taxon>Citrus</taxon>
    </lineage>
</organism>
<evidence type="ECO:0000256" key="1">
    <source>
        <dbReference type="ARBA" id="ARBA00022737"/>
    </source>
</evidence>
<evidence type="ECO:0000259" key="2">
    <source>
        <dbReference type="Pfam" id="PF23559"/>
    </source>
</evidence>
<accession>A0A067DIP3</accession>